<dbReference type="GO" id="GO:0004789">
    <property type="term" value="F:thiamine-phosphate diphosphorylase activity"/>
    <property type="evidence" value="ECO:0007669"/>
    <property type="project" value="UniProtKB-UniRule"/>
</dbReference>
<comment type="function">
    <text evidence="1 10">Condenses 4-methyl-5-(beta-hydroxyethyl)thiazole monophosphate (THZ-P) and 2-methyl-4-amino-5-hydroxymethyl pyrimidine pyrophosphate (HMP-PP) to form thiamine monophosphate (TMP).</text>
</comment>
<dbReference type="EC" id="2.5.1.3" evidence="10"/>
<feature type="binding site" evidence="10">
    <location>
        <position position="146"/>
    </location>
    <ligand>
        <name>4-amino-2-methyl-5-(diphosphooxymethyl)pyrimidine</name>
        <dbReference type="ChEBI" id="CHEBI:57841"/>
    </ligand>
</feature>
<evidence type="ECO:0000256" key="2">
    <source>
        <dbReference type="ARBA" id="ARBA00005165"/>
    </source>
</evidence>
<comment type="pathway">
    <text evidence="2 10 12">Cofactor biosynthesis; thiamine diphosphate biosynthesis; thiamine phosphate from 4-amino-2-methyl-5-diphosphomethylpyrimidine and 4-methyl-5-(2-phosphoethyl)-thiazole: step 1/1.</text>
</comment>
<dbReference type="UniPathway" id="UPA00060">
    <property type="reaction ID" value="UER00141"/>
</dbReference>
<feature type="domain" description="Thiamine phosphate synthase/TenI" evidence="13">
    <location>
        <begin position="16"/>
        <end position="197"/>
    </location>
</feature>
<feature type="binding site" evidence="10">
    <location>
        <position position="98"/>
    </location>
    <ligand>
        <name>Mg(2+)</name>
        <dbReference type="ChEBI" id="CHEBI:18420"/>
    </ligand>
</feature>
<dbReference type="EMBL" id="FXTH01000001">
    <property type="protein sequence ID" value="SMO34599.1"/>
    <property type="molecule type" value="Genomic_DNA"/>
</dbReference>
<dbReference type="InterPro" id="IPR034291">
    <property type="entry name" value="TMP_synthase"/>
</dbReference>
<keyword evidence="15" id="KW-1185">Reference proteome</keyword>
<comment type="catalytic activity">
    <reaction evidence="8 10 11">
        <text>2-(2-carboxy-4-methylthiazol-5-yl)ethyl phosphate + 4-amino-2-methyl-5-(diphosphooxymethyl)pyrimidine + 2 H(+) = thiamine phosphate + CO2 + diphosphate</text>
        <dbReference type="Rhea" id="RHEA:47848"/>
        <dbReference type="ChEBI" id="CHEBI:15378"/>
        <dbReference type="ChEBI" id="CHEBI:16526"/>
        <dbReference type="ChEBI" id="CHEBI:33019"/>
        <dbReference type="ChEBI" id="CHEBI:37575"/>
        <dbReference type="ChEBI" id="CHEBI:57841"/>
        <dbReference type="ChEBI" id="CHEBI:62890"/>
        <dbReference type="EC" id="2.5.1.3"/>
    </reaction>
</comment>
<accession>A0A521AIE4</accession>
<dbReference type="PANTHER" id="PTHR20857">
    <property type="entry name" value="THIAMINE-PHOSPHATE PYROPHOSPHORYLASE"/>
    <property type="match status" value="1"/>
</dbReference>
<evidence type="ECO:0000256" key="9">
    <source>
        <dbReference type="ARBA" id="ARBA00047883"/>
    </source>
</evidence>
<organism evidence="14 15">
    <name type="scientific">Fodinibius sediminis</name>
    <dbReference type="NCBI Taxonomy" id="1214077"/>
    <lineage>
        <taxon>Bacteria</taxon>
        <taxon>Pseudomonadati</taxon>
        <taxon>Balneolota</taxon>
        <taxon>Balneolia</taxon>
        <taxon>Balneolales</taxon>
        <taxon>Balneolaceae</taxon>
        <taxon>Fodinibius</taxon>
    </lineage>
</organism>
<comment type="catalytic activity">
    <reaction evidence="9 10 11">
        <text>2-[(2R,5Z)-2-carboxy-4-methylthiazol-5(2H)-ylidene]ethyl phosphate + 4-amino-2-methyl-5-(diphosphooxymethyl)pyrimidine + 2 H(+) = thiamine phosphate + CO2 + diphosphate</text>
        <dbReference type="Rhea" id="RHEA:47844"/>
        <dbReference type="ChEBI" id="CHEBI:15378"/>
        <dbReference type="ChEBI" id="CHEBI:16526"/>
        <dbReference type="ChEBI" id="CHEBI:33019"/>
        <dbReference type="ChEBI" id="CHEBI:37575"/>
        <dbReference type="ChEBI" id="CHEBI:57841"/>
        <dbReference type="ChEBI" id="CHEBI:62899"/>
        <dbReference type="EC" id="2.5.1.3"/>
    </reaction>
</comment>
<proteinExistence type="inferred from homology"/>
<dbReference type="Pfam" id="PF02581">
    <property type="entry name" value="TMP-TENI"/>
    <property type="match status" value="1"/>
</dbReference>
<feature type="binding site" evidence="10">
    <location>
        <position position="117"/>
    </location>
    <ligand>
        <name>4-amino-2-methyl-5-(diphosphooxymethyl)pyrimidine</name>
        <dbReference type="ChEBI" id="CHEBI:57841"/>
    </ligand>
</feature>
<evidence type="ECO:0000313" key="15">
    <source>
        <dbReference type="Proteomes" id="UP000317593"/>
    </source>
</evidence>
<evidence type="ECO:0000256" key="8">
    <source>
        <dbReference type="ARBA" id="ARBA00047851"/>
    </source>
</evidence>
<keyword evidence="6 10" id="KW-0784">Thiamine biosynthesis</keyword>
<comment type="catalytic activity">
    <reaction evidence="7 10 11">
        <text>4-methyl-5-(2-phosphooxyethyl)-thiazole + 4-amino-2-methyl-5-(diphosphooxymethyl)pyrimidine + H(+) = thiamine phosphate + diphosphate</text>
        <dbReference type="Rhea" id="RHEA:22328"/>
        <dbReference type="ChEBI" id="CHEBI:15378"/>
        <dbReference type="ChEBI" id="CHEBI:33019"/>
        <dbReference type="ChEBI" id="CHEBI:37575"/>
        <dbReference type="ChEBI" id="CHEBI:57841"/>
        <dbReference type="ChEBI" id="CHEBI:58296"/>
        <dbReference type="EC" id="2.5.1.3"/>
    </reaction>
</comment>
<dbReference type="CDD" id="cd00564">
    <property type="entry name" value="TMP_TenI"/>
    <property type="match status" value="1"/>
</dbReference>
<dbReference type="GO" id="GO:0000287">
    <property type="term" value="F:magnesium ion binding"/>
    <property type="evidence" value="ECO:0007669"/>
    <property type="project" value="UniProtKB-UniRule"/>
</dbReference>
<evidence type="ECO:0000256" key="10">
    <source>
        <dbReference type="HAMAP-Rule" id="MF_00097"/>
    </source>
</evidence>
<sequence>MEIDFGFIMSNRLSGVYLITDTSRQQRFSHRELAEQAQRAGVPVVQYRNKETGGRRALADIRGIADSLAGTGTSLIVNDRADYVLAGKADGVHLGQDDLPIKTARSLLGEARIIGGSSSTVEEARLVEQQGADYVALGHIFESQTKKKDYPPRGLEMLREVCSALSIPVVAIGGITLDNAPEVIGAGADMIAVSSAICMARDPYQKARAFMGLF</sequence>
<comment type="similarity">
    <text evidence="10 11">Belongs to the thiamine-phosphate synthase family.</text>
</comment>
<feature type="binding site" evidence="10">
    <location>
        <position position="79"/>
    </location>
    <ligand>
        <name>Mg(2+)</name>
        <dbReference type="ChEBI" id="CHEBI:18420"/>
    </ligand>
</feature>
<feature type="binding site" evidence="10">
    <location>
        <position position="174"/>
    </location>
    <ligand>
        <name>2-[(2R,5Z)-2-carboxy-4-methylthiazol-5(2H)-ylidene]ethyl phosphate</name>
        <dbReference type="ChEBI" id="CHEBI:62899"/>
    </ligand>
</feature>
<reference evidence="14 15" key="1">
    <citation type="submission" date="2017-05" db="EMBL/GenBank/DDBJ databases">
        <authorList>
            <person name="Varghese N."/>
            <person name="Submissions S."/>
        </authorList>
    </citation>
    <scope>NUCLEOTIDE SEQUENCE [LARGE SCALE GENOMIC DNA]</scope>
    <source>
        <strain evidence="14 15">DSM 21194</strain>
    </source>
</reference>
<feature type="binding site" evidence="10">
    <location>
        <position position="78"/>
    </location>
    <ligand>
        <name>4-amino-2-methyl-5-(diphosphooxymethyl)pyrimidine</name>
        <dbReference type="ChEBI" id="CHEBI:57841"/>
    </ligand>
</feature>
<name>A0A521AIE4_9BACT</name>
<evidence type="ECO:0000256" key="5">
    <source>
        <dbReference type="ARBA" id="ARBA00022842"/>
    </source>
</evidence>
<evidence type="ECO:0000256" key="4">
    <source>
        <dbReference type="ARBA" id="ARBA00022723"/>
    </source>
</evidence>
<dbReference type="InterPro" id="IPR022998">
    <property type="entry name" value="ThiamineP_synth_TenI"/>
</dbReference>
<dbReference type="GO" id="GO:0005737">
    <property type="term" value="C:cytoplasm"/>
    <property type="evidence" value="ECO:0007669"/>
    <property type="project" value="TreeGrafter"/>
</dbReference>
<evidence type="ECO:0000256" key="3">
    <source>
        <dbReference type="ARBA" id="ARBA00022679"/>
    </source>
</evidence>
<dbReference type="NCBIfam" id="TIGR00693">
    <property type="entry name" value="thiE"/>
    <property type="match status" value="1"/>
</dbReference>
<dbReference type="AlphaFoldDB" id="A0A521AIE4"/>
<dbReference type="InterPro" id="IPR036206">
    <property type="entry name" value="ThiamineP_synth_sf"/>
</dbReference>
<keyword evidence="3 10" id="KW-0808">Transferase</keyword>
<evidence type="ECO:0000256" key="1">
    <source>
        <dbReference type="ARBA" id="ARBA00003814"/>
    </source>
</evidence>
<evidence type="ECO:0000256" key="12">
    <source>
        <dbReference type="RuleBase" id="RU004253"/>
    </source>
</evidence>
<dbReference type="GO" id="GO:0009228">
    <property type="term" value="P:thiamine biosynthetic process"/>
    <property type="evidence" value="ECO:0007669"/>
    <property type="project" value="UniProtKB-KW"/>
</dbReference>
<dbReference type="Gene3D" id="3.20.20.70">
    <property type="entry name" value="Aldolase class I"/>
    <property type="match status" value="1"/>
</dbReference>
<comment type="caution">
    <text evidence="10">Lacks conserved residue(s) required for the propagation of feature annotation.</text>
</comment>
<evidence type="ECO:0000256" key="11">
    <source>
        <dbReference type="RuleBase" id="RU003826"/>
    </source>
</evidence>
<dbReference type="GO" id="GO:0009229">
    <property type="term" value="P:thiamine diphosphate biosynthetic process"/>
    <property type="evidence" value="ECO:0007669"/>
    <property type="project" value="UniProtKB-UniRule"/>
</dbReference>
<keyword evidence="5 10" id="KW-0460">Magnesium</keyword>
<evidence type="ECO:0000256" key="6">
    <source>
        <dbReference type="ARBA" id="ARBA00022977"/>
    </source>
</evidence>
<evidence type="ECO:0000256" key="7">
    <source>
        <dbReference type="ARBA" id="ARBA00047334"/>
    </source>
</evidence>
<dbReference type="FunFam" id="3.20.20.70:FF:000096">
    <property type="entry name" value="Thiamine-phosphate synthase"/>
    <property type="match status" value="1"/>
</dbReference>
<feature type="binding site" evidence="10">
    <location>
        <begin position="143"/>
        <end position="145"/>
    </location>
    <ligand>
        <name>2-[(2R,5Z)-2-carboxy-4-methylthiazol-5(2H)-ylidene]ethyl phosphate</name>
        <dbReference type="ChEBI" id="CHEBI:62899"/>
    </ligand>
</feature>
<comment type="cofactor">
    <cofactor evidence="10">
        <name>Mg(2+)</name>
        <dbReference type="ChEBI" id="CHEBI:18420"/>
    </cofactor>
    <text evidence="10">Binds 1 Mg(2+) ion per subunit.</text>
</comment>
<feature type="binding site" evidence="10">
    <location>
        <begin position="46"/>
        <end position="50"/>
    </location>
    <ligand>
        <name>4-amino-2-methyl-5-(diphosphooxymethyl)pyrimidine</name>
        <dbReference type="ChEBI" id="CHEBI:57841"/>
    </ligand>
</feature>
<protein>
    <recommendedName>
        <fullName evidence="10">Thiamine-phosphate synthase</fullName>
        <shortName evidence="10">TP synthase</shortName>
        <shortName evidence="10">TPS</shortName>
        <ecNumber evidence="10">2.5.1.3</ecNumber>
    </recommendedName>
    <alternativeName>
        <fullName evidence="10">Thiamine-phosphate pyrophosphorylase</fullName>
        <shortName evidence="10">TMP pyrophosphorylase</shortName>
        <shortName evidence="10">TMP-PPase</shortName>
    </alternativeName>
</protein>
<dbReference type="Proteomes" id="UP000317593">
    <property type="component" value="Unassembled WGS sequence"/>
</dbReference>
<dbReference type="SUPFAM" id="SSF51391">
    <property type="entry name" value="Thiamin phosphate synthase"/>
    <property type="match status" value="1"/>
</dbReference>
<dbReference type="InterPro" id="IPR013785">
    <property type="entry name" value="Aldolase_TIM"/>
</dbReference>
<gene>
    <name evidence="10" type="primary">thiE</name>
    <name evidence="14" type="ORF">SAMN06265218_101142</name>
</gene>
<evidence type="ECO:0000313" key="14">
    <source>
        <dbReference type="EMBL" id="SMO34599.1"/>
    </source>
</evidence>
<keyword evidence="4 10" id="KW-0479">Metal-binding</keyword>
<dbReference type="PANTHER" id="PTHR20857:SF15">
    <property type="entry name" value="THIAMINE-PHOSPHATE SYNTHASE"/>
    <property type="match status" value="1"/>
</dbReference>
<evidence type="ECO:0000259" key="13">
    <source>
        <dbReference type="Pfam" id="PF02581"/>
    </source>
</evidence>
<dbReference type="HAMAP" id="MF_00097">
    <property type="entry name" value="TMP_synthase"/>
    <property type="match status" value="1"/>
</dbReference>